<organism evidence="3 4">
    <name type="scientific">Dietzia cinnamea</name>
    <dbReference type="NCBI Taxonomy" id="321318"/>
    <lineage>
        <taxon>Bacteria</taxon>
        <taxon>Bacillati</taxon>
        <taxon>Actinomycetota</taxon>
        <taxon>Actinomycetes</taxon>
        <taxon>Mycobacteriales</taxon>
        <taxon>Dietziaceae</taxon>
        <taxon>Dietzia</taxon>
    </lineage>
</organism>
<evidence type="ECO:0000256" key="2">
    <source>
        <dbReference type="SAM" id="Phobius"/>
    </source>
</evidence>
<protein>
    <recommendedName>
        <fullName evidence="5">Serine/threonine protein kinase</fullName>
    </recommendedName>
</protein>
<accession>A0AAW5Q2M9</accession>
<dbReference type="AlphaFoldDB" id="A0AAW5Q2M9"/>
<evidence type="ECO:0000256" key="1">
    <source>
        <dbReference type="SAM" id="MobiDB-lite"/>
    </source>
</evidence>
<dbReference type="Proteomes" id="UP001206890">
    <property type="component" value="Unassembled WGS sequence"/>
</dbReference>
<dbReference type="EMBL" id="JALXTC010000004">
    <property type="protein sequence ID" value="MCT2116480.1"/>
    <property type="molecule type" value="Genomic_DNA"/>
</dbReference>
<feature type="transmembrane region" description="Helical" evidence="2">
    <location>
        <begin position="66"/>
        <end position="89"/>
    </location>
</feature>
<evidence type="ECO:0008006" key="5">
    <source>
        <dbReference type="Google" id="ProtNLM"/>
    </source>
</evidence>
<keyword evidence="2" id="KW-0812">Transmembrane</keyword>
<name>A0AAW5Q2M9_9ACTN</name>
<reference evidence="3" key="1">
    <citation type="submission" date="2022-04" db="EMBL/GenBank/DDBJ databases">
        <title>Human microbiome associated bacterial genomes.</title>
        <authorList>
            <person name="Sandstrom S."/>
            <person name="Salamzade R."/>
            <person name="Kalan L.R."/>
        </authorList>
    </citation>
    <scope>NUCLEOTIDE SEQUENCE</scope>
    <source>
        <strain evidence="3">P3-SID1762</strain>
    </source>
</reference>
<evidence type="ECO:0000313" key="4">
    <source>
        <dbReference type="Proteomes" id="UP001206890"/>
    </source>
</evidence>
<feature type="compositionally biased region" description="Pro residues" evidence="1">
    <location>
        <begin position="18"/>
        <end position="58"/>
    </location>
</feature>
<sequence length="233" mass="23528">MPMHYPPLADGTYRYGDPPRPLPSPVPGPDADSPPPQPPSPAPDGGPGAGPPPVPTPPTSRVRGGLATAAVFGVAALVVVLGVAVSGLLPGPWSDTGSDVGRGTDAARGPIPQLLPPPERAQGSAAFAVDGTFTVVSTPADPVSGDDTACDLPVSLSDIGEGTTITLLERSTSFITTARLAYSGGDLASCTFTFAFPDVPAGGSYYVVELPGRGQLTYTEDELRAGVDITLGR</sequence>
<evidence type="ECO:0000313" key="3">
    <source>
        <dbReference type="EMBL" id="MCT2116480.1"/>
    </source>
</evidence>
<keyword evidence="2" id="KW-0472">Membrane</keyword>
<keyword evidence="2" id="KW-1133">Transmembrane helix</keyword>
<feature type="region of interest" description="Disordered" evidence="1">
    <location>
        <begin position="1"/>
        <end position="62"/>
    </location>
</feature>
<proteinExistence type="predicted"/>
<gene>
    <name evidence="3" type="ORF">M3D93_01705</name>
</gene>
<comment type="caution">
    <text evidence="3">The sequence shown here is derived from an EMBL/GenBank/DDBJ whole genome shotgun (WGS) entry which is preliminary data.</text>
</comment>
<dbReference type="RefSeq" id="WP_061914672.1">
    <property type="nucleotide sequence ID" value="NZ_JALXLT010000027.1"/>
</dbReference>